<evidence type="ECO:0000313" key="1">
    <source>
        <dbReference type="EMBL" id="MFD1737599.1"/>
    </source>
</evidence>
<dbReference type="EMBL" id="JBHUEM010000021">
    <property type="protein sequence ID" value="MFD1737599.1"/>
    <property type="molecule type" value="Genomic_DNA"/>
</dbReference>
<name>A0ABW4LQZ2_9BACI</name>
<dbReference type="Proteomes" id="UP001597214">
    <property type="component" value="Unassembled WGS sequence"/>
</dbReference>
<reference evidence="2" key="1">
    <citation type="journal article" date="2019" name="Int. J. Syst. Evol. Microbiol.">
        <title>The Global Catalogue of Microorganisms (GCM) 10K type strain sequencing project: providing services to taxonomists for standard genome sequencing and annotation.</title>
        <authorList>
            <consortium name="The Broad Institute Genomics Platform"/>
            <consortium name="The Broad Institute Genome Sequencing Center for Infectious Disease"/>
            <person name="Wu L."/>
            <person name="Ma J."/>
        </authorList>
    </citation>
    <scope>NUCLEOTIDE SEQUENCE [LARGE SCALE GENOMIC DNA]</scope>
    <source>
        <strain evidence="2">CCUG 49339</strain>
    </source>
</reference>
<organism evidence="1 2">
    <name type="scientific">Bacillus salitolerans</name>
    <dbReference type="NCBI Taxonomy" id="1437434"/>
    <lineage>
        <taxon>Bacteria</taxon>
        <taxon>Bacillati</taxon>
        <taxon>Bacillota</taxon>
        <taxon>Bacilli</taxon>
        <taxon>Bacillales</taxon>
        <taxon>Bacillaceae</taxon>
        <taxon>Bacillus</taxon>
    </lineage>
</organism>
<protein>
    <submittedName>
        <fullName evidence="1">Uncharacterized protein</fullName>
    </submittedName>
</protein>
<evidence type="ECO:0000313" key="2">
    <source>
        <dbReference type="Proteomes" id="UP001597214"/>
    </source>
</evidence>
<dbReference type="RefSeq" id="WP_377928819.1">
    <property type="nucleotide sequence ID" value="NZ_JBHUEM010000021.1"/>
</dbReference>
<gene>
    <name evidence="1" type="ORF">ACFSCX_13690</name>
</gene>
<sequence>MNLNLIMQKEAQQKAIGIWEIENYVQEDGFHPELMNPSSKENESKDCLIKGNIGSEKIYHTSDSPWYEQTKPEVMLCSEDEAVNAGFRPPKR</sequence>
<comment type="caution">
    <text evidence="1">The sequence shown here is derived from an EMBL/GenBank/DDBJ whole genome shotgun (WGS) entry which is preliminary data.</text>
</comment>
<accession>A0ABW4LQZ2</accession>
<proteinExistence type="predicted"/>
<keyword evidence="2" id="KW-1185">Reference proteome</keyword>